<dbReference type="Proteomes" id="UP001254165">
    <property type="component" value="Unassembled WGS sequence"/>
</dbReference>
<dbReference type="Pfam" id="PF00557">
    <property type="entry name" value="Peptidase_M24"/>
    <property type="match status" value="1"/>
</dbReference>
<feature type="domain" description="Creatinase N-terminal" evidence="2">
    <location>
        <begin position="6"/>
        <end position="113"/>
    </location>
</feature>
<dbReference type="SUPFAM" id="SSF55920">
    <property type="entry name" value="Creatinase/aminopeptidase"/>
    <property type="match status" value="1"/>
</dbReference>
<gene>
    <name evidence="3" type="ORF">QYE77_02130</name>
</gene>
<organism evidence="3 4">
    <name type="scientific">Thermanaerothrix solaris</name>
    <dbReference type="NCBI Taxonomy" id="3058434"/>
    <lineage>
        <taxon>Bacteria</taxon>
        <taxon>Bacillati</taxon>
        <taxon>Chloroflexota</taxon>
        <taxon>Anaerolineae</taxon>
        <taxon>Anaerolineales</taxon>
        <taxon>Anaerolineaceae</taxon>
        <taxon>Thermanaerothrix</taxon>
    </lineage>
</organism>
<dbReference type="RefSeq" id="WP_315623699.1">
    <property type="nucleotide sequence ID" value="NZ_JAUHMF010000001.1"/>
</dbReference>
<evidence type="ECO:0000259" key="2">
    <source>
        <dbReference type="Pfam" id="PF01321"/>
    </source>
</evidence>
<accession>A0ABU3NLE9</accession>
<proteinExistence type="predicted"/>
<dbReference type="InterPro" id="IPR000587">
    <property type="entry name" value="Creatinase_N"/>
</dbReference>
<dbReference type="Gene3D" id="3.40.350.10">
    <property type="entry name" value="Creatinase/prolidase N-terminal domain"/>
    <property type="match status" value="1"/>
</dbReference>
<evidence type="ECO:0000313" key="3">
    <source>
        <dbReference type="EMBL" id="MDT8897048.1"/>
    </source>
</evidence>
<dbReference type="SUPFAM" id="SSF53092">
    <property type="entry name" value="Creatinase/prolidase N-terminal domain"/>
    <property type="match status" value="1"/>
</dbReference>
<dbReference type="Pfam" id="PF01321">
    <property type="entry name" value="Creatinase_N"/>
    <property type="match status" value="1"/>
</dbReference>
<dbReference type="PANTHER" id="PTHR46112:SF2">
    <property type="entry name" value="XAA-PRO AMINOPEPTIDASE P-RELATED"/>
    <property type="match status" value="1"/>
</dbReference>
<protein>
    <submittedName>
        <fullName evidence="3">Xaa-Pro peptidase family protein</fullName>
    </submittedName>
</protein>
<dbReference type="InterPro" id="IPR050659">
    <property type="entry name" value="Peptidase_M24B"/>
</dbReference>
<evidence type="ECO:0000313" key="4">
    <source>
        <dbReference type="Proteomes" id="UP001254165"/>
    </source>
</evidence>
<feature type="domain" description="Peptidase M24" evidence="1">
    <location>
        <begin position="165"/>
        <end position="376"/>
    </location>
</feature>
<comment type="caution">
    <text evidence="3">The sequence shown here is derived from an EMBL/GenBank/DDBJ whole genome shotgun (WGS) entry which is preliminary data.</text>
</comment>
<dbReference type="InterPro" id="IPR000994">
    <property type="entry name" value="Pept_M24"/>
</dbReference>
<name>A0ABU3NLE9_9CHLR</name>
<dbReference type="Gene3D" id="3.90.230.10">
    <property type="entry name" value="Creatinase/methionine aminopeptidase superfamily"/>
    <property type="match status" value="1"/>
</dbReference>
<evidence type="ECO:0000259" key="1">
    <source>
        <dbReference type="Pfam" id="PF00557"/>
    </source>
</evidence>
<reference evidence="3 4" key="1">
    <citation type="submission" date="2023-07" db="EMBL/GenBank/DDBJ databases">
        <title>Novel species of Thermanaerothrix with wide hydrolytic capabilities.</title>
        <authorList>
            <person name="Zayulina K.S."/>
            <person name="Podosokorskaya O.A."/>
            <person name="Elcheninov A.G."/>
        </authorList>
    </citation>
    <scope>NUCLEOTIDE SEQUENCE [LARGE SCALE GENOMIC DNA]</scope>
    <source>
        <strain evidence="3 4">4228-RoL</strain>
    </source>
</reference>
<keyword evidence="4" id="KW-1185">Reference proteome</keyword>
<dbReference type="EMBL" id="JAUHMF010000001">
    <property type="protein sequence ID" value="MDT8897048.1"/>
    <property type="molecule type" value="Genomic_DNA"/>
</dbReference>
<dbReference type="PANTHER" id="PTHR46112">
    <property type="entry name" value="AMINOPEPTIDASE"/>
    <property type="match status" value="1"/>
</dbReference>
<dbReference type="InterPro" id="IPR029149">
    <property type="entry name" value="Creatin/AminoP/Spt16_N"/>
</dbReference>
<dbReference type="InterPro" id="IPR036005">
    <property type="entry name" value="Creatinase/aminopeptidase-like"/>
</dbReference>
<sequence length="390" mass="42909">MSKRSRVEKLQRLMQKEDLSAIICRLPENVVYITDYWPHHGISVVLLPREGLPVLFVPEVEQEYTQSEWAEVVPFGWGLLKDRDLYENYRELIASKVASWGLKGKKVGAELSFEVVAPSYRIAEPVVPSGPWQALLHFLFEDASLVDAAPLLLQSRAVKTEYEIEKLRIANNIAELGINEALSNLKPGQTEAEIGALIEYTIRAKGPGYQGAKLVRAEAEVGAGPVGSAKGTLLVPSTTYRIQEGDLVMIELATMVDGYFSDLTYMAVVGEPSARQKEVYNVLLEAQQAAASELYPGNSFEAPDRAAREVLRKAGLEDYFVHITGHGVGLRYHEFIPVLAPGAQGTLEEGMVCSVEPGIYIPNFGGLRIEDNVVVGATGPIFLSTPRKPW</sequence>